<protein>
    <submittedName>
        <fullName evidence="3">Response regulator</fullName>
    </submittedName>
</protein>
<dbReference type="PANTHER" id="PTHR44520:SF2">
    <property type="entry name" value="RESPONSE REGULATOR RCP1"/>
    <property type="match status" value="1"/>
</dbReference>
<dbReference type="RefSeq" id="WP_168877348.1">
    <property type="nucleotide sequence ID" value="NZ_JABAIM010000002.1"/>
</dbReference>
<evidence type="ECO:0000313" key="3">
    <source>
        <dbReference type="EMBL" id="NLR75700.1"/>
    </source>
</evidence>
<dbReference type="CDD" id="cd17557">
    <property type="entry name" value="REC_Rcp-like"/>
    <property type="match status" value="1"/>
</dbReference>
<dbReference type="PANTHER" id="PTHR44520">
    <property type="entry name" value="RESPONSE REGULATOR RCP1-RELATED"/>
    <property type="match status" value="1"/>
</dbReference>
<accession>A0A847RX15</accession>
<proteinExistence type="predicted"/>
<dbReference type="InterPro" id="IPR052893">
    <property type="entry name" value="TCS_response_regulator"/>
</dbReference>
<feature type="domain" description="Response regulatory" evidence="2">
    <location>
        <begin position="4"/>
        <end position="129"/>
    </location>
</feature>
<keyword evidence="4" id="KW-1185">Reference proteome</keyword>
<keyword evidence="1" id="KW-0597">Phosphoprotein</keyword>
<dbReference type="Pfam" id="PF00072">
    <property type="entry name" value="Response_reg"/>
    <property type="match status" value="1"/>
</dbReference>
<reference evidence="3 4" key="1">
    <citation type="submission" date="2020-04" db="EMBL/GenBank/DDBJ databases">
        <title>Draft genome of Leeia sp. IMCC25680.</title>
        <authorList>
            <person name="Song J."/>
            <person name="Cho J.-C."/>
        </authorList>
    </citation>
    <scope>NUCLEOTIDE SEQUENCE [LARGE SCALE GENOMIC DNA]</scope>
    <source>
        <strain evidence="3 4">IMCC25680</strain>
    </source>
</reference>
<dbReference type="SUPFAM" id="SSF52172">
    <property type="entry name" value="CheY-like"/>
    <property type="match status" value="1"/>
</dbReference>
<feature type="modified residue" description="4-aspartylphosphate" evidence="1">
    <location>
        <position position="62"/>
    </location>
</feature>
<dbReference type="SMART" id="SM00448">
    <property type="entry name" value="REC"/>
    <property type="match status" value="1"/>
</dbReference>
<comment type="caution">
    <text evidence="3">The sequence shown here is derived from an EMBL/GenBank/DDBJ whole genome shotgun (WGS) entry which is preliminary data.</text>
</comment>
<dbReference type="Gene3D" id="3.40.50.2300">
    <property type="match status" value="1"/>
</dbReference>
<dbReference type="AlphaFoldDB" id="A0A847RX15"/>
<evidence type="ECO:0000256" key="1">
    <source>
        <dbReference type="PROSITE-ProRule" id="PRU00169"/>
    </source>
</evidence>
<sequence length="138" mass="15546">MNLDILLVEDDDVAAEAVLRSLRKYNLNCTVVLAEDGQVALDILRGQHPERSIKRPMLVLLDLNMPRLNGFEFLEETRNDPDLSNLIVFILTTSDADTDKTRAYHHHVAGYMVKSAVGPQFSRLARLLDEYHGSVSVL</sequence>
<dbReference type="Proteomes" id="UP000587991">
    <property type="component" value="Unassembled WGS sequence"/>
</dbReference>
<dbReference type="PROSITE" id="PS50110">
    <property type="entry name" value="RESPONSE_REGULATORY"/>
    <property type="match status" value="1"/>
</dbReference>
<organism evidence="3 4">
    <name type="scientific">Leeia aquatica</name>
    <dbReference type="NCBI Taxonomy" id="2725557"/>
    <lineage>
        <taxon>Bacteria</taxon>
        <taxon>Pseudomonadati</taxon>
        <taxon>Pseudomonadota</taxon>
        <taxon>Betaproteobacteria</taxon>
        <taxon>Neisseriales</taxon>
        <taxon>Leeiaceae</taxon>
        <taxon>Leeia</taxon>
    </lineage>
</organism>
<dbReference type="InterPro" id="IPR001789">
    <property type="entry name" value="Sig_transdc_resp-reg_receiver"/>
</dbReference>
<dbReference type="GO" id="GO:0000160">
    <property type="term" value="P:phosphorelay signal transduction system"/>
    <property type="evidence" value="ECO:0007669"/>
    <property type="project" value="InterPro"/>
</dbReference>
<name>A0A847RX15_9NEIS</name>
<evidence type="ECO:0000313" key="4">
    <source>
        <dbReference type="Proteomes" id="UP000587991"/>
    </source>
</evidence>
<evidence type="ECO:0000259" key="2">
    <source>
        <dbReference type="PROSITE" id="PS50110"/>
    </source>
</evidence>
<dbReference type="InterPro" id="IPR011006">
    <property type="entry name" value="CheY-like_superfamily"/>
</dbReference>
<dbReference type="EMBL" id="JABAIM010000002">
    <property type="protein sequence ID" value="NLR75700.1"/>
    <property type="molecule type" value="Genomic_DNA"/>
</dbReference>
<gene>
    <name evidence="3" type="ORF">HF682_11055</name>
</gene>